<dbReference type="Proteomes" id="UP000465112">
    <property type="component" value="Chromosome 20"/>
</dbReference>
<evidence type="ECO:0000313" key="2">
    <source>
        <dbReference type="EMBL" id="KAF1374413.1"/>
    </source>
</evidence>
<gene>
    <name evidence="2" type="ORF">PFLUV_G00228840</name>
</gene>
<protein>
    <submittedName>
        <fullName evidence="2">Uncharacterized protein</fullName>
    </submittedName>
</protein>
<evidence type="ECO:0000313" key="3">
    <source>
        <dbReference type="Proteomes" id="UP000465112"/>
    </source>
</evidence>
<comment type="caution">
    <text evidence="2">The sequence shown here is derived from an EMBL/GenBank/DDBJ whole genome shotgun (WGS) entry which is preliminary data.</text>
</comment>
<organism evidence="2 3">
    <name type="scientific">Perca fluviatilis</name>
    <name type="common">European perch</name>
    <dbReference type="NCBI Taxonomy" id="8168"/>
    <lineage>
        <taxon>Eukaryota</taxon>
        <taxon>Metazoa</taxon>
        <taxon>Chordata</taxon>
        <taxon>Craniata</taxon>
        <taxon>Vertebrata</taxon>
        <taxon>Euteleostomi</taxon>
        <taxon>Actinopterygii</taxon>
        <taxon>Neopterygii</taxon>
        <taxon>Teleostei</taxon>
        <taxon>Neoteleostei</taxon>
        <taxon>Acanthomorphata</taxon>
        <taxon>Eupercaria</taxon>
        <taxon>Perciformes</taxon>
        <taxon>Percoidei</taxon>
        <taxon>Percidae</taxon>
        <taxon>Percinae</taxon>
        <taxon>Perca</taxon>
    </lineage>
</organism>
<sequence length="122" mass="12758">MMDKSTENPDEEDRVSLKSNGNAAGNGGTKETLGMLKSFRRSIRRAAEKSPLSSGGKWAKVTAGNESGSQPPPSPSLSAGSPVTSPLKNTGGFFYNKEEDDSDGVAQKGKGLKRSKTGKAII</sequence>
<accession>A0A6A5EEM5</accession>
<reference evidence="2 3" key="1">
    <citation type="submission" date="2019-06" db="EMBL/GenBank/DDBJ databases">
        <title>A chromosome-scale genome assembly of the European perch, Perca fluviatilis.</title>
        <authorList>
            <person name="Roques C."/>
            <person name="Zahm M."/>
            <person name="Cabau C."/>
            <person name="Klopp C."/>
            <person name="Bouchez O."/>
            <person name="Donnadieu C."/>
            <person name="Kuhl H."/>
            <person name="Gislard M."/>
            <person name="Guendouz S."/>
            <person name="Journot L."/>
            <person name="Haffray P."/>
            <person name="Bestin A."/>
            <person name="Morvezen R."/>
            <person name="Feron R."/>
            <person name="Wen M."/>
            <person name="Jouanno E."/>
            <person name="Herpin A."/>
            <person name="Schartl M."/>
            <person name="Postlethwait J."/>
            <person name="Schaerlinger B."/>
            <person name="Chardard D."/>
            <person name="Lecocq T."/>
            <person name="Poncet C."/>
            <person name="Jaffrelo L."/>
            <person name="Lampietro C."/>
            <person name="Guiguen Y."/>
        </authorList>
    </citation>
    <scope>NUCLEOTIDE SEQUENCE [LARGE SCALE GENOMIC DNA]</scope>
    <source>
        <tissue evidence="2">Blood</tissue>
    </source>
</reference>
<dbReference type="EMBL" id="VHII01000020">
    <property type="protein sequence ID" value="KAF1374413.1"/>
    <property type="molecule type" value="Genomic_DNA"/>
</dbReference>
<dbReference type="AlphaFoldDB" id="A0A6A5EEM5"/>
<name>A0A6A5EEM5_PERFL</name>
<evidence type="ECO:0000256" key="1">
    <source>
        <dbReference type="SAM" id="MobiDB-lite"/>
    </source>
</evidence>
<keyword evidence="3" id="KW-1185">Reference proteome</keyword>
<feature type="compositionally biased region" description="Basic residues" evidence="1">
    <location>
        <begin position="110"/>
        <end position="122"/>
    </location>
</feature>
<proteinExistence type="predicted"/>
<feature type="region of interest" description="Disordered" evidence="1">
    <location>
        <begin position="1"/>
        <end position="122"/>
    </location>
</feature>